<comment type="caution">
    <text evidence="2">The sequence shown here is derived from an EMBL/GenBank/DDBJ whole genome shotgun (WGS) entry which is preliminary data.</text>
</comment>
<dbReference type="InterPro" id="IPR014710">
    <property type="entry name" value="RmlC-like_jellyroll"/>
</dbReference>
<protein>
    <submittedName>
        <fullName evidence="2">Cupin domain-containing protein</fullName>
    </submittedName>
</protein>
<reference evidence="3" key="1">
    <citation type="journal article" date="2019" name="Int. J. Syst. Evol. Microbiol.">
        <title>The Global Catalogue of Microorganisms (GCM) 10K type strain sequencing project: providing services to taxonomists for standard genome sequencing and annotation.</title>
        <authorList>
            <consortium name="The Broad Institute Genomics Platform"/>
            <consortium name="The Broad Institute Genome Sequencing Center for Infectious Disease"/>
            <person name="Wu L."/>
            <person name="Ma J."/>
        </authorList>
    </citation>
    <scope>NUCLEOTIDE SEQUENCE [LARGE SCALE GENOMIC DNA]</scope>
    <source>
        <strain evidence="3">TISTR 1514</strain>
    </source>
</reference>
<evidence type="ECO:0000313" key="2">
    <source>
        <dbReference type="EMBL" id="MFD2757804.1"/>
    </source>
</evidence>
<dbReference type="Proteomes" id="UP001597492">
    <property type="component" value="Unassembled WGS sequence"/>
</dbReference>
<dbReference type="Gene3D" id="2.60.120.10">
    <property type="entry name" value="Jelly Rolls"/>
    <property type="match status" value="1"/>
</dbReference>
<dbReference type="RefSeq" id="WP_019618208.1">
    <property type="nucleotide sequence ID" value="NZ_JBHUNE010000003.1"/>
</dbReference>
<proteinExistence type="predicted"/>
<dbReference type="InterPro" id="IPR008579">
    <property type="entry name" value="UGlyAH_Cupin_dom"/>
</dbReference>
<dbReference type="SUPFAM" id="SSF51182">
    <property type="entry name" value="RmlC-like cupins"/>
    <property type="match status" value="1"/>
</dbReference>
<dbReference type="Pfam" id="PF05899">
    <property type="entry name" value="Cupin_3"/>
    <property type="match status" value="1"/>
</dbReference>
<evidence type="ECO:0000259" key="1">
    <source>
        <dbReference type="Pfam" id="PF05899"/>
    </source>
</evidence>
<keyword evidence="3" id="KW-1185">Reference proteome</keyword>
<organism evidence="2 3">
    <name type="scientific">Gulosibacter faecalis</name>
    <dbReference type="NCBI Taxonomy" id="272240"/>
    <lineage>
        <taxon>Bacteria</taxon>
        <taxon>Bacillati</taxon>
        <taxon>Actinomycetota</taxon>
        <taxon>Actinomycetes</taxon>
        <taxon>Micrococcales</taxon>
        <taxon>Microbacteriaceae</taxon>
        <taxon>Gulosibacter</taxon>
    </lineage>
</organism>
<dbReference type="EMBL" id="JBHUNE010000003">
    <property type="protein sequence ID" value="MFD2757804.1"/>
    <property type="molecule type" value="Genomic_DNA"/>
</dbReference>
<accession>A0ABW5UZE3</accession>
<sequence length="136" mass="14779">MADTTTAYLPAIANPDSLEFVSFDYPKAKGEPGTSTFGEISIVRDTSYNGNLLVVAFWRVEPAVSPLYDIPLGDESGYVIRGSATIELLDTGETLELAAGDLYTFRKNTLTRWTIHEPFLKFVVVNDGPAAMGEPA</sequence>
<gene>
    <name evidence="2" type="ORF">ACFSW7_05365</name>
</gene>
<dbReference type="InterPro" id="IPR011051">
    <property type="entry name" value="RmlC_Cupin_sf"/>
</dbReference>
<feature type="domain" description="(S)-ureidoglycine aminohydrolase cupin" evidence="1">
    <location>
        <begin position="74"/>
        <end position="121"/>
    </location>
</feature>
<evidence type="ECO:0000313" key="3">
    <source>
        <dbReference type="Proteomes" id="UP001597492"/>
    </source>
</evidence>
<name>A0ABW5UZE3_9MICO</name>